<dbReference type="InterPro" id="IPR036095">
    <property type="entry name" value="PTS_EIIB-like_sf"/>
</dbReference>
<dbReference type="GO" id="GO:0009401">
    <property type="term" value="P:phosphoenolpyruvate-dependent sugar phosphotransferase system"/>
    <property type="evidence" value="ECO:0007669"/>
    <property type="project" value="UniProtKB-KW"/>
</dbReference>
<dbReference type="Proteomes" id="UP000017081">
    <property type="component" value="Unassembled WGS sequence"/>
</dbReference>
<evidence type="ECO:0000256" key="3">
    <source>
        <dbReference type="ARBA" id="ARBA00022597"/>
    </source>
</evidence>
<comment type="caution">
    <text evidence="9">The sequence shown here is derived from an EMBL/GenBank/DDBJ whole genome shotgun (WGS) entry which is preliminary data.</text>
</comment>
<evidence type="ECO:0000256" key="7">
    <source>
        <dbReference type="PROSITE-ProRule" id="PRU00423"/>
    </source>
</evidence>
<keyword evidence="5" id="KW-0598">Phosphotransferase system</keyword>
<keyword evidence="3" id="KW-0762">Sugar transport</keyword>
<dbReference type="InterPro" id="IPR003501">
    <property type="entry name" value="PTS_EIIB_2/3"/>
</dbReference>
<dbReference type="InterPro" id="IPR013012">
    <property type="entry name" value="PTS_EIIB_3"/>
</dbReference>
<dbReference type="PANTHER" id="PTHR34581">
    <property type="entry name" value="PTS SYSTEM N,N'-DIACETYLCHITOBIOSE-SPECIFIC EIIB COMPONENT"/>
    <property type="match status" value="1"/>
</dbReference>
<dbReference type="InterPro" id="IPR051819">
    <property type="entry name" value="PTS_sugar-specific_EIIB"/>
</dbReference>
<feature type="domain" description="PTS EIIB type-3" evidence="8">
    <location>
        <begin position="1"/>
        <end position="105"/>
    </location>
</feature>
<dbReference type="PROSITE" id="PS51100">
    <property type="entry name" value="PTS_EIIB_TYPE_3"/>
    <property type="match status" value="1"/>
</dbReference>
<dbReference type="Pfam" id="PF02302">
    <property type="entry name" value="PTS_IIB"/>
    <property type="match status" value="1"/>
</dbReference>
<dbReference type="PANTHER" id="PTHR34581:SF2">
    <property type="entry name" value="PTS SYSTEM N,N'-DIACETYLCHITOBIOSE-SPECIFIC EIIB COMPONENT"/>
    <property type="match status" value="1"/>
</dbReference>
<name>U7V853_9FUSO</name>
<dbReference type="EMBL" id="AXZF01000123">
    <property type="protein sequence ID" value="ERT66978.1"/>
    <property type="molecule type" value="Genomic_DNA"/>
</dbReference>
<keyword evidence="10" id="KW-1185">Reference proteome</keyword>
<dbReference type="RefSeq" id="WP_023051974.1">
    <property type="nucleotide sequence ID" value="NZ_CP173065.2"/>
</dbReference>
<accession>U7V853</accession>
<sequence length="108" mass="11877">MIKILLACNAGMSTSLLVNKMKKVAAEHKLEADIKAVPEIQAPSHFNDINILLLGPQIKFLENKMIELADGRFPVVTINTQKYGMMDGLGVLKDAILAIKEFKKANAQ</sequence>
<reference evidence="9 10" key="1">
    <citation type="submission" date="2013-08" db="EMBL/GenBank/DDBJ databases">
        <authorList>
            <person name="Weinstock G."/>
            <person name="Sodergren E."/>
            <person name="Wylie T."/>
            <person name="Fulton L."/>
            <person name="Fulton R."/>
            <person name="Fronick C."/>
            <person name="O'Laughlin M."/>
            <person name="Godfrey J."/>
            <person name="Miner T."/>
            <person name="Herter B."/>
            <person name="Appelbaum E."/>
            <person name="Cordes M."/>
            <person name="Lek S."/>
            <person name="Wollam A."/>
            <person name="Pepin K.H."/>
            <person name="Palsikar V.B."/>
            <person name="Mitreva M."/>
            <person name="Wilson R.K."/>
        </authorList>
    </citation>
    <scope>NUCLEOTIDE SEQUENCE [LARGE SCALE GENOMIC DNA]</scope>
    <source>
        <strain evidence="9 10">ATCC BAA-474</strain>
    </source>
</reference>
<dbReference type="CDD" id="cd05564">
    <property type="entry name" value="PTS_IIB_chitobiose_lichenan"/>
    <property type="match status" value="1"/>
</dbReference>
<evidence type="ECO:0000313" key="9">
    <source>
        <dbReference type="EMBL" id="ERT66978.1"/>
    </source>
</evidence>
<dbReference type="HOGENOM" id="CLU_147323_2_1_0"/>
<keyword evidence="4" id="KW-0808">Transferase</keyword>
<protein>
    <submittedName>
        <fullName evidence="9">PTS system, Lactose/Cellobiose specific IIB subunit</fullName>
    </submittedName>
</protein>
<evidence type="ECO:0000256" key="4">
    <source>
        <dbReference type="ARBA" id="ARBA00022679"/>
    </source>
</evidence>
<proteinExistence type="predicted"/>
<evidence type="ECO:0000256" key="2">
    <source>
        <dbReference type="ARBA" id="ARBA00022553"/>
    </source>
</evidence>
<gene>
    <name evidence="9" type="ORF">HMPREF0202_02444</name>
</gene>
<dbReference type="eggNOG" id="COG1440">
    <property type="taxonomic scope" value="Bacteria"/>
</dbReference>
<dbReference type="PATRIC" id="fig|1319815.3.peg.2346"/>
<organism evidence="9 10">
    <name type="scientific">Cetobacterium somerae ATCC BAA-474</name>
    <dbReference type="NCBI Taxonomy" id="1319815"/>
    <lineage>
        <taxon>Bacteria</taxon>
        <taxon>Fusobacteriati</taxon>
        <taxon>Fusobacteriota</taxon>
        <taxon>Fusobacteriia</taxon>
        <taxon>Fusobacteriales</taxon>
        <taxon>Fusobacteriaceae</taxon>
        <taxon>Cetobacterium</taxon>
    </lineage>
</organism>
<dbReference type="SUPFAM" id="SSF52794">
    <property type="entry name" value="PTS system IIB component-like"/>
    <property type="match status" value="1"/>
</dbReference>
<keyword evidence="6" id="KW-0418">Kinase</keyword>
<evidence type="ECO:0000256" key="6">
    <source>
        <dbReference type="ARBA" id="ARBA00022777"/>
    </source>
</evidence>
<evidence type="ECO:0000259" key="8">
    <source>
        <dbReference type="PROSITE" id="PS51100"/>
    </source>
</evidence>
<dbReference type="Gene3D" id="3.40.50.2300">
    <property type="match status" value="1"/>
</dbReference>
<evidence type="ECO:0000256" key="5">
    <source>
        <dbReference type="ARBA" id="ARBA00022683"/>
    </source>
</evidence>
<keyword evidence="1" id="KW-0813">Transport</keyword>
<evidence type="ECO:0000313" key="10">
    <source>
        <dbReference type="Proteomes" id="UP000017081"/>
    </source>
</evidence>
<dbReference type="STRING" id="1319815.HMPREF0202_02444"/>
<evidence type="ECO:0000256" key="1">
    <source>
        <dbReference type="ARBA" id="ARBA00022448"/>
    </source>
</evidence>
<feature type="modified residue" description="Phosphocysteine; by EIIA" evidence="7">
    <location>
        <position position="8"/>
    </location>
</feature>
<dbReference type="GO" id="GO:0016301">
    <property type="term" value="F:kinase activity"/>
    <property type="evidence" value="ECO:0007669"/>
    <property type="project" value="UniProtKB-KW"/>
</dbReference>
<keyword evidence="2" id="KW-0597">Phosphoprotein</keyword>
<dbReference type="GO" id="GO:0008982">
    <property type="term" value="F:protein-N(PI)-phosphohistidine-sugar phosphotransferase activity"/>
    <property type="evidence" value="ECO:0007669"/>
    <property type="project" value="InterPro"/>
</dbReference>
<dbReference type="AlphaFoldDB" id="U7V853"/>